<reference evidence="1" key="1">
    <citation type="journal article" date="2009" name="Environ. Microbiol.">
        <title>Dynamics of genome evolution in facultative symbionts of aphids.</title>
        <authorList>
            <person name="Degnan P.H."/>
            <person name="Leonardo T.E."/>
            <person name="Cass B.N."/>
            <person name="Hurwitz B."/>
            <person name="Stern D."/>
            <person name="Gibbs R.A."/>
            <person name="Richards S."/>
            <person name="Moran N.A."/>
        </authorList>
    </citation>
    <scope>NUCLEOTIDE SEQUENCE [LARGE SCALE GENOMIC DNA]</scope>
    <source>
        <strain evidence="1">LSR1</strain>
    </source>
</reference>
<keyword evidence="2" id="KW-1185">Reference proteome</keyword>
<dbReference type="Proteomes" id="UP000005726">
    <property type="component" value="Unassembled WGS sequence"/>
</dbReference>
<evidence type="ECO:0000313" key="2">
    <source>
        <dbReference type="Proteomes" id="UP000005726"/>
    </source>
</evidence>
<sequence>MTTALHFPPINVDITYPSWKNSDSWVNTLESIKNLREGLVNEFSTQLFGQSMREGFCYSEKTGELKYNLEKMLYKAVTEKASEQTKEALSRMGVGALDTNPSTFALTCRYSRDFSDLRLPIQAIFNSMSPELGVTRDFYGKDIISSFFFGKNEMNQNSLTKIFSKADKAFMTNKNDSGLVLASMMSSLLNHVSKLKTDSGENMFPDEVIDGYKKEHKDMFVAGDIINKFTTPKTDQVFLLATQPSIRDHDYNFEFEFM</sequence>
<accession>E0WV67</accession>
<dbReference type="EMBL" id="GL379747">
    <property type="protein sequence ID" value="EFL91101.1"/>
    <property type="molecule type" value="Genomic_DNA"/>
</dbReference>
<evidence type="ECO:0000313" key="1">
    <source>
        <dbReference type="EMBL" id="EFL91101.1"/>
    </source>
</evidence>
<organism evidence="1 2">
    <name type="scientific">Candidatus Regiella insecticola LSR1</name>
    <dbReference type="NCBI Taxonomy" id="663321"/>
    <lineage>
        <taxon>Bacteria</taxon>
        <taxon>Pseudomonadati</taxon>
        <taxon>Pseudomonadota</taxon>
        <taxon>Gammaproteobacteria</taxon>
        <taxon>Enterobacterales</taxon>
        <taxon>Enterobacteriaceae</taxon>
        <taxon>aphid secondary symbionts</taxon>
        <taxon>Candidatus Regiella</taxon>
    </lineage>
</organism>
<dbReference type="HOGENOM" id="CLU_1076407_0_0_6"/>
<gene>
    <name evidence="1" type="ORF">REG_1982</name>
</gene>
<dbReference type="AlphaFoldDB" id="E0WV67"/>
<dbReference type="RefSeq" id="WP_006705608.1">
    <property type="nucleotide sequence ID" value="NZ_CAWLGB010000159.1"/>
</dbReference>
<proteinExistence type="predicted"/>
<protein>
    <submittedName>
        <fullName evidence="1">Uncharacterized protein</fullName>
    </submittedName>
</protein>
<dbReference type="eggNOG" id="ENOG503464N">
    <property type="taxonomic scope" value="Bacteria"/>
</dbReference>
<name>E0WV67_9ENTR</name>